<dbReference type="EMBL" id="LUUL01000093">
    <property type="protein sequence ID" value="OAI24228.1"/>
    <property type="molecule type" value="Genomic_DNA"/>
</dbReference>
<organism evidence="1 2">
    <name type="scientific">Methylomonas koyamae</name>
    <dbReference type="NCBI Taxonomy" id="702114"/>
    <lineage>
        <taxon>Bacteria</taxon>
        <taxon>Pseudomonadati</taxon>
        <taxon>Pseudomonadota</taxon>
        <taxon>Gammaproteobacteria</taxon>
        <taxon>Methylococcales</taxon>
        <taxon>Methylococcaceae</taxon>
        <taxon>Methylomonas</taxon>
    </lineage>
</organism>
<accession>A0AA91DAV7</accession>
<comment type="caution">
    <text evidence="1">The sequence shown here is derived from an EMBL/GenBank/DDBJ whole genome shotgun (WGS) entry which is preliminary data.</text>
</comment>
<keyword evidence="2" id="KW-1185">Reference proteome</keyword>
<sequence length="67" mass="7563">MFGFIGLPFLAATTGIIAIRSHSGHVLIKSLIALILECIGDDVRHIPPLRNFFRWAFLICRDIELRS</sequence>
<gene>
    <name evidence="1" type="ORF">A1356_16235</name>
</gene>
<reference evidence="1 2" key="1">
    <citation type="submission" date="2016-03" db="EMBL/GenBank/DDBJ databases">
        <authorList>
            <person name="Heylen K."/>
            <person name="De Vos P."/>
            <person name="Vekeman B."/>
        </authorList>
    </citation>
    <scope>NUCLEOTIDE SEQUENCE [LARGE SCALE GENOMIC DNA]</scope>
    <source>
        <strain evidence="1 2">R-49807</strain>
    </source>
</reference>
<protein>
    <submittedName>
        <fullName evidence="1">Uncharacterized protein</fullName>
    </submittedName>
</protein>
<name>A0AA91DAV7_9GAMM</name>
<evidence type="ECO:0000313" key="1">
    <source>
        <dbReference type="EMBL" id="OAI24228.1"/>
    </source>
</evidence>
<evidence type="ECO:0000313" key="2">
    <source>
        <dbReference type="Proteomes" id="UP000077734"/>
    </source>
</evidence>
<proteinExistence type="predicted"/>
<dbReference type="Proteomes" id="UP000077734">
    <property type="component" value="Unassembled WGS sequence"/>
</dbReference>
<dbReference type="AlphaFoldDB" id="A0AA91DAV7"/>